<evidence type="ECO:0000256" key="1">
    <source>
        <dbReference type="ARBA" id="ARBA00004613"/>
    </source>
</evidence>
<evidence type="ECO:0000256" key="2">
    <source>
        <dbReference type="ARBA" id="ARBA00022525"/>
    </source>
</evidence>
<keyword evidence="4" id="KW-1015">Disulfide bond</keyword>
<dbReference type="PRINTS" id="PR01976">
    <property type="entry name" value="IGFBPFAMILY"/>
</dbReference>
<keyword evidence="6" id="KW-0472">Membrane</keyword>
<evidence type="ECO:0000256" key="7">
    <source>
        <dbReference type="SAM" id="SignalP"/>
    </source>
</evidence>
<dbReference type="GO" id="GO:0001968">
    <property type="term" value="F:fibronectin binding"/>
    <property type="evidence" value="ECO:0007669"/>
    <property type="project" value="TreeGrafter"/>
</dbReference>
<evidence type="ECO:0000313" key="10">
    <source>
        <dbReference type="Proteomes" id="UP000694395"/>
    </source>
</evidence>
<feature type="signal peptide" evidence="7">
    <location>
        <begin position="1"/>
        <end position="23"/>
    </location>
</feature>
<dbReference type="SUPFAM" id="SSF57184">
    <property type="entry name" value="Growth factor receptor domain"/>
    <property type="match status" value="1"/>
</dbReference>
<keyword evidence="7" id="KW-0732">Signal</keyword>
<evidence type="ECO:0000313" key="9">
    <source>
        <dbReference type="Ensembl" id="ENSOMYP00000061074.2"/>
    </source>
</evidence>
<feature type="transmembrane region" description="Helical" evidence="6">
    <location>
        <begin position="221"/>
        <end position="238"/>
    </location>
</feature>
<dbReference type="InterPro" id="IPR017891">
    <property type="entry name" value="Insulin_GF-bd_Cys-rich_CS"/>
</dbReference>
<dbReference type="Pfam" id="PF00219">
    <property type="entry name" value="IGFBP"/>
    <property type="match status" value="1"/>
</dbReference>
<dbReference type="FunFam" id="4.10.40.20:FF:000001">
    <property type="entry name" value="Insulin-like growth factor binding protein 5"/>
    <property type="match status" value="1"/>
</dbReference>
<dbReference type="GO" id="GO:0043567">
    <property type="term" value="P:regulation of insulin-like growth factor receptor signaling pathway"/>
    <property type="evidence" value="ECO:0007669"/>
    <property type="project" value="TreeGrafter"/>
</dbReference>
<name>A0A8C7S3T3_ONCMY</name>
<evidence type="ECO:0000259" key="8">
    <source>
        <dbReference type="PROSITE" id="PS51323"/>
    </source>
</evidence>
<keyword evidence="5" id="KW-0340">Growth factor binding</keyword>
<dbReference type="Ensembl" id="ENSOMYT00000066486.2">
    <property type="protein sequence ID" value="ENSOMYP00000061074.2"/>
    <property type="gene ID" value="ENSOMYG00000028231.2"/>
</dbReference>
<reference evidence="9" key="3">
    <citation type="submission" date="2025-09" db="UniProtKB">
        <authorList>
            <consortium name="Ensembl"/>
        </authorList>
    </citation>
    <scope>IDENTIFICATION</scope>
</reference>
<evidence type="ECO:0000256" key="3">
    <source>
        <dbReference type="ARBA" id="ARBA00022604"/>
    </source>
</evidence>
<keyword evidence="6" id="KW-0812">Transmembrane</keyword>
<dbReference type="PANTHER" id="PTHR11551:SF3">
    <property type="entry name" value="INSULIN-LIKE GROWTH FACTOR-BINDING PROTEIN 3"/>
    <property type="match status" value="1"/>
</dbReference>
<dbReference type="PANTHER" id="PTHR11551">
    <property type="entry name" value="INSULIN-LIKE GROWTH FACTOR BINDING PROTEIN"/>
    <property type="match status" value="1"/>
</dbReference>
<organism evidence="9 10">
    <name type="scientific">Oncorhynchus mykiss</name>
    <name type="common">Rainbow trout</name>
    <name type="synonym">Salmo gairdneri</name>
    <dbReference type="NCBI Taxonomy" id="8022"/>
    <lineage>
        <taxon>Eukaryota</taxon>
        <taxon>Metazoa</taxon>
        <taxon>Chordata</taxon>
        <taxon>Craniata</taxon>
        <taxon>Vertebrata</taxon>
        <taxon>Euteleostomi</taxon>
        <taxon>Actinopterygii</taxon>
        <taxon>Neopterygii</taxon>
        <taxon>Teleostei</taxon>
        <taxon>Protacanthopterygii</taxon>
        <taxon>Salmoniformes</taxon>
        <taxon>Salmonidae</taxon>
        <taxon>Salmoninae</taxon>
        <taxon>Oncorhynchus</taxon>
    </lineage>
</organism>
<dbReference type="GO" id="GO:0031994">
    <property type="term" value="F:insulin-like growth factor I binding"/>
    <property type="evidence" value="ECO:0007669"/>
    <property type="project" value="TreeGrafter"/>
</dbReference>
<evidence type="ECO:0000256" key="4">
    <source>
        <dbReference type="ARBA" id="ARBA00023157"/>
    </source>
</evidence>
<feature type="chain" id="PRO_5035454168" evidence="7">
    <location>
        <begin position="24"/>
        <end position="388"/>
    </location>
</feature>
<dbReference type="InterPro" id="IPR022321">
    <property type="entry name" value="IGFBP_1-6_chordata"/>
</dbReference>
<comment type="subcellular location">
    <subcellularLocation>
        <location evidence="1">Secreted</location>
    </subcellularLocation>
</comment>
<dbReference type="GeneTree" id="ENSGT00940000158092"/>
<keyword evidence="10" id="KW-1185">Reference proteome</keyword>
<gene>
    <name evidence="9" type="primary">IGFBP3</name>
</gene>
<dbReference type="GO" id="GO:0031995">
    <property type="term" value="F:insulin-like growth factor II binding"/>
    <property type="evidence" value="ECO:0007669"/>
    <property type="project" value="TreeGrafter"/>
</dbReference>
<keyword evidence="2" id="KW-0964">Secreted</keyword>
<feature type="transmembrane region" description="Helical" evidence="6">
    <location>
        <begin position="250"/>
        <end position="273"/>
    </location>
</feature>
<dbReference type="InterPro" id="IPR009030">
    <property type="entry name" value="Growth_fac_rcpt_cys_sf"/>
</dbReference>
<dbReference type="Gene3D" id="4.10.40.20">
    <property type="match status" value="1"/>
</dbReference>
<proteinExistence type="predicted"/>
<feature type="domain" description="IGFBP N-terminal" evidence="8">
    <location>
        <begin position="26"/>
        <end position="107"/>
    </location>
</feature>
<protein>
    <submittedName>
        <fullName evidence="9">Insulin like growth factor binding protein 3</fullName>
    </submittedName>
</protein>
<reference evidence="9" key="2">
    <citation type="submission" date="2025-08" db="UniProtKB">
        <authorList>
            <consortium name="Ensembl"/>
        </authorList>
    </citation>
    <scope>IDENTIFICATION</scope>
</reference>
<evidence type="ECO:0000256" key="5">
    <source>
        <dbReference type="ARBA" id="ARBA00023183"/>
    </source>
</evidence>
<reference evidence="9" key="1">
    <citation type="submission" date="2020-07" db="EMBL/GenBank/DDBJ databases">
        <title>A long reads based de novo assembly of the rainbow trout Arlee double haploid line genome.</title>
        <authorList>
            <person name="Gao G."/>
            <person name="Palti Y."/>
        </authorList>
    </citation>
    <scope>NUCLEOTIDE SEQUENCE [LARGE SCALE GENOMIC DNA]</scope>
</reference>
<dbReference type="SMART" id="SM00121">
    <property type="entry name" value="IB"/>
    <property type="match status" value="1"/>
</dbReference>
<sequence length="388" mass="42717">METCFRRLWMTVVLASIMRRSVAVGPVIRCEPCDAGARILCKPLPKDCAERVREPGCGCCTTCALAFGKPCGVYTGRCGSGMTCQHQPGETKPLQALLEGRGQCANATIKRPVATLINERQENDGGIQEEERNTTAPVLQASFSTSRPPVGSPRIPHHPPLLHPVKAEVIRREQLKRAQSYKMEQGPGALSTDQHNFSLESKQDPEYVSARSTVFLSRNSLLGNVLLLFLLCSVLCFHPHLLPLPHPFSLFLPPLLCVLVFFSPFLILSLSFFPLSSVCWCFSPPSSSFLSFFPLSSVCWCFSPPSSSFLSFFPLSSVFWCFSPPSSSFLSLSSPSPLCVGVFLPLPHPFSLFLPPLLSVLVFFSPFLILSLSFFPLSSVFWCFSPPS</sequence>
<feature type="transmembrane region" description="Helical" evidence="6">
    <location>
        <begin position="358"/>
        <end position="384"/>
    </location>
</feature>
<dbReference type="PROSITE" id="PS51323">
    <property type="entry name" value="IGFBP_N_2"/>
    <property type="match status" value="1"/>
</dbReference>
<dbReference type="AlphaFoldDB" id="A0A8C7S3T3"/>
<keyword evidence="3" id="KW-0341">Growth regulation</keyword>
<dbReference type="Proteomes" id="UP000694395">
    <property type="component" value="Chromosome 28"/>
</dbReference>
<evidence type="ECO:0000256" key="6">
    <source>
        <dbReference type="SAM" id="Phobius"/>
    </source>
</evidence>
<accession>A0A8C7S3T3</accession>
<dbReference type="InterPro" id="IPR000867">
    <property type="entry name" value="IGFBP-like"/>
</dbReference>
<dbReference type="GO" id="GO:0005615">
    <property type="term" value="C:extracellular space"/>
    <property type="evidence" value="ECO:0007669"/>
    <property type="project" value="TreeGrafter"/>
</dbReference>
<feature type="transmembrane region" description="Helical" evidence="6">
    <location>
        <begin position="293"/>
        <end position="322"/>
    </location>
</feature>
<keyword evidence="6" id="KW-1133">Transmembrane helix</keyword>
<dbReference type="PROSITE" id="PS00222">
    <property type="entry name" value="IGFBP_N_1"/>
    <property type="match status" value="1"/>
</dbReference>